<accession>A0AAV5TL46</accession>
<comment type="caution">
    <text evidence="2">The sequence shown here is derived from an EMBL/GenBank/DDBJ whole genome shotgun (WGS) entry which is preliminary data.</text>
</comment>
<protein>
    <submittedName>
        <fullName evidence="2">Uncharacterized protein</fullName>
    </submittedName>
</protein>
<organism evidence="2 3">
    <name type="scientific">Pristionchus entomophagus</name>
    <dbReference type="NCBI Taxonomy" id="358040"/>
    <lineage>
        <taxon>Eukaryota</taxon>
        <taxon>Metazoa</taxon>
        <taxon>Ecdysozoa</taxon>
        <taxon>Nematoda</taxon>
        <taxon>Chromadorea</taxon>
        <taxon>Rhabditida</taxon>
        <taxon>Rhabditina</taxon>
        <taxon>Diplogasteromorpha</taxon>
        <taxon>Diplogasteroidea</taxon>
        <taxon>Neodiplogasteridae</taxon>
        <taxon>Pristionchus</taxon>
    </lineage>
</organism>
<feature type="non-terminal residue" evidence="2">
    <location>
        <position position="1"/>
    </location>
</feature>
<feature type="region of interest" description="Disordered" evidence="1">
    <location>
        <begin position="203"/>
        <end position="222"/>
    </location>
</feature>
<dbReference type="EMBL" id="BTSX01000004">
    <property type="protein sequence ID" value="GMS95150.1"/>
    <property type="molecule type" value="Genomic_DNA"/>
</dbReference>
<evidence type="ECO:0000313" key="2">
    <source>
        <dbReference type="EMBL" id="GMS95150.1"/>
    </source>
</evidence>
<reference evidence="2" key="1">
    <citation type="submission" date="2023-10" db="EMBL/GenBank/DDBJ databases">
        <title>Genome assembly of Pristionchus species.</title>
        <authorList>
            <person name="Yoshida K."/>
            <person name="Sommer R.J."/>
        </authorList>
    </citation>
    <scope>NUCLEOTIDE SEQUENCE</scope>
    <source>
        <strain evidence="2">RS0144</strain>
    </source>
</reference>
<evidence type="ECO:0000313" key="3">
    <source>
        <dbReference type="Proteomes" id="UP001432027"/>
    </source>
</evidence>
<name>A0AAV5TL46_9BILA</name>
<dbReference type="AlphaFoldDB" id="A0AAV5TL46"/>
<dbReference type="Proteomes" id="UP001432027">
    <property type="component" value="Unassembled WGS sequence"/>
</dbReference>
<sequence>GGGGGGGGTAVRQRLVIPRMYSTVSSSSLSSFPSSSGRPIVSLASTSNATSTTGFNTQPVYYGVRQPQGPVNNGAVSRTIRFRPAAPGAPPILHNGVGGAGNVRMVDSRRMRSVYVRTPSSAMTTTTTSTQSMGGGVNRVNAAANGMNGGMKNGVNGVRRVAYISPPTRTTRVVVPKVGGSGGVTMAAGQEAAAAHAAATTAAASNEPPVLIPEKPVMQETL</sequence>
<gene>
    <name evidence="2" type="ORF">PENTCL1PPCAC_17325</name>
</gene>
<proteinExistence type="predicted"/>
<evidence type="ECO:0000256" key="1">
    <source>
        <dbReference type="SAM" id="MobiDB-lite"/>
    </source>
</evidence>
<keyword evidence="3" id="KW-1185">Reference proteome</keyword>